<dbReference type="PANTHER" id="PTHR43658">
    <property type="entry name" value="SHORT-CHAIN DEHYDROGENASE/REDUCTASE"/>
    <property type="match status" value="1"/>
</dbReference>
<evidence type="ECO:0000256" key="1">
    <source>
        <dbReference type="ARBA" id="ARBA00006484"/>
    </source>
</evidence>
<dbReference type="EMBL" id="SZWF01000013">
    <property type="protein sequence ID" value="KAA9393907.1"/>
    <property type="molecule type" value="Genomic_DNA"/>
</dbReference>
<dbReference type="AlphaFoldDB" id="A0A5J5KW02"/>
<dbReference type="PROSITE" id="PS00061">
    <property type="entry name" value="ADH_SHORT"/>
    <property type="match status" value="1"/>
</dbReference>
<organism evidence="4 5">
    <name type="scientific">Kocuria coralli</name>
    <dbReference type="NCBI Taxonomy" id="1461025"/>
    <lineage>
        <taxon>Bacteria</taxon>
        <taxon>Bacillati</taxon>
        <taxon>Actinomycetota</taxon>
        <taxon>Actinomycetes</taxon>
        <taxon>Micrococcales</taxon>
        <taxon>Micrococcaceae</taxon>
        <taxon>Kocuria</taxon>
    </lineage>
</organism>
<dbReference type="Proteomes" id="UP000325957">
    <property type="component" value="Unassembled WGS sequence"/>
</dbReference>
<dbReference type="GO" id="GO:0016491">
    <property type="term" value="F:oxidoreductase activity"/>
    <property type="evidence" value="ECO:0007669"/>
    <property type="project" value="UniProtKB-KW"/>
</dbReference>
<dbReference type="RefSeq" id="WP_158034087.1">
    <property type="nucleotide sequence ID" value="NZ_ML708619.1"/>
</dbReference>
<dbReference type="SUPFAM" id="SSF51735">
    <property type="entry name" value="NAD(P)-binding Rossmann-fold domains"/>
    <property type="match status" value="1"/>
</dbReference>
<dbReference type="PANTHER" id="PTHR43658:SF8">
    <property type="entry name" value="17-BETA-HYDROXYSTEROID DEHYDROGENASE 14-RELATED"/>
    <property type="match status" value="1"/>
</dbReference>
<comment type="caution">
    <text evidence="4">The sequence shown here is derived from an EMBL/GenBank/DDBJ whole genome shotgun (WGS) entry which is preliminary data.</text>
</comment>
<dbReference type="InterPro" id="IPR020904">
    <property type="entry name" value="Sc_DH/Rdtase_CS"/>
</dbReference>
<keyword evidence="5" id="KW-1185">Reference proteome</keyword>
<protein>
    <submittedName>
        <fullName evidence="4">SDR family NAD(P)-dependent oxidoreductase</fullName>
    </submittedName>
</protein>
<evidence type="ECO:0000313" key="5">
    <source>
        <dbReference type="Proteomes" id="UP000325957"/>
    </source>
</evidence>
<sequence length="255" mass="26060">MELQNSSAIVTGAASGLGAETAASLAGRGVKVVGIDLDAGIRKAQQGGTVPDGVRLLAANVTDAEAVDAALQAARDLAPLRTVVNCAGIGPSARILGKTGPHDLGLFRKVIEINLIGTFTVMTRAAAVMAGNDPLDDGVRGVVVNTASVAAFEGQVGQAAYAASKGGVHSMTIAAARDLARAGIRVCTIAPGIVQTPMMDGITQEFREALEANVPFPRRLGLPGEYAGLVQAILANDYLNGETIRLDGALRMPPR</sequence>
<evidence type="ECO:0000256" key="3">
    <source>
        <dbReference type="RuleBase" id="RU000363"/>
    </source>
</evidence>
<evidence type="ECO:0000313" key="4">
    <source>
        <dbReference type="EMBL" id="KAA9393907.1"/>
    </source>
</evidence>
<dbReference type="PRINTS" id="PR00081">
    <property type="entry name" value="GDHRDH"/>
</dbReference>
<proteinExistence type="inferred from homology"/>
<dbReference type="Gene3D" id="3.40.50.720">
    <property type="entry name" value="NAD(P)-binding Rossmann-like Domain"/>
    <property type="match status" value="1"/>
</dbReference>
<name>A0A5J5KW02_9MICC</name>
<dbReference type="Pfam" id="PF00106">
    <property type="entry name" value="adh_short"/>
    <property type="match status" value="1"/>
</dbReference>
<dbReference type="InterPro" id="IPR036291">
    <property type="entry name" value="NAD(P)-bd_dom_sf"/>
</dbReference>
<comment type="similarity">
    <text evidence="1 3">Belongs to the short-chain dehydrogenases/reductases (SDR) family.</text>
</comment>
<gene>
    <name evidence="4" type="ORF">FCK90_09590</name>
</gene>
<keyword evidence="2" id="KW-0560">Oxidoreductase</keyword>
<dbReference type="PRINTS" id="PR00080">
    <property type="entry name" value="SDRFAMILY"/>
</dbReference>
<dbReference type="InterPro" id="IPR002347">
    <property type="entry name" value="SDR_fam"/>
</dbReference>
<accession>A0A5J5KW02</accession>
<dbReference type="OrthoDB" id="9795647at2"/>
<reference evidence="4 5" key="1">
    <citation type="submission" date="2019-05" db="EMBL/GenBank/DDBJ databases">
        <title>Kocuria coralli sp. nov., a novel actinobacterium isolated from coral reef seawater.</title>
        <authorList>
            <person name="Li J."/>
        </authorList>
    </citation>
    <scope>NUCLEOTIDE SEQUENCE [LARGE SCALE GENOMIC DNA]</scope>
    <source>
        <strain evidence="4 5">SCSIO 13007</strain>
    </source>
</reference>
<evidence type="ECO:0000256" key="2">
    <source>
        <dbReference type="ARBA" id="ARBA00023002"/>
    </source>
</evidence>